<evidence type="ECO:0000256" key="2">
    <source>
        <dbReference type="SAM" id="SignalP"/>
    </source>
</evidence>
<evidence type="ECO:0000313" key="3">
    <source>
        <dbReference type="EMBL" id="GEL70251.1"/>
    </source>
</evidence>
<evidence type="ECO:0000256" key="1">
    <source>
        <dbReference type="SAM" id="Phobius"/>
    </source>
</evidence>
<feature type="transmembrane region" description="Helical" evidence="1">
    <location>
        <begin position="319"/>
        <end position="337"/>
    </location>
</feature>
<organism evidence="3 6">
    <name type="scientific">Myxococcus virescens</name>
    <dbReference type="NCBI Taxonomy" id="83456"/>
    <lineage>
        <taxon>Bacteria</taxon>
        <taxon>Pseudomonadati</taxon>
        <taxon>Myxococcota</taxon>
        <taxon>Myxococcia</taxon>
        <taxon>Myxococcales</taxon>
        <taxon>Cystobacterineae</taxon>
        <taxon>Myxococcaceae</taxon>
        <taxon>Myxococcus</taxon>
    </lineage>
</organism>
<evidence type="ECO:0000313" key="4">
    <source>
        <dbReference type="EMBL" id="SDD76796.1"/>
    </source>
</evidence>
<evidence type="ECO:0000313" key="5">
    <source>
        <dbReference type="Proteomes" id="UP000198717"/>
    </source>
</evidence>
<keyword evidence="1" id="KW-0812">Transmembrane</keyword>
<keyword evidence="1" id="KW-1133">Transmembrane helix</keyword>
<dbReference type="AlphaFoldDB" id="A0A511H9P0"/>
<sequence>MRSAVLTASVLLCALGGSRAFATSLADEAAPTGYGYRDASGTIDTRNHGDLRVSIRTSALKPERGYTPIDVVLHNTGLVSLQVRLTFQGHSNSGTRTSERTVEVPPQRRLVTWLPVPATVQAGSILVESPGLSPLTLPAHTPIYVERSTGGTVLVLGTLKDFDDTSGVPRVEASGSPLFSVRTVDLRDAPRELSSYVGYSVVMVPGDLASVPPDVWAVLESYVLSGGRLVLPRVSSSLTEHLPLFTAEGSRDAVPYGFGRVRLCGAALECGQALNAMLGEFIPGPVNPAGAAPRWERSNLLAGGITPLLDHANTPVGRFLLLIFAFVLAVGPGGLMLARRRGPVAVLVAVPLVSVLTCVALVTWSVLVDGFAVHSARYSLTWLDAERSRAVTLGVSAWYANVSSGPVRFPATSALLAPDNADEMLADLDWTNGLTVTQGFLPPRTYREWGEVAVLPSRARLVVRREGGTVRVQNALGARLEQGYVRVGSQSYALPALEDGAEGTLGEPLPEGATPVNQLVSSVGGPSLAEGRLSGGEENFRAPLPEGGFIARLGGLGPAPSSAVDVELEAGIHLVRGQSEGGRP</sequence>
<evidence type="ECO:0000313" key="6">
    <source>
        <dbReference type="Proteomes" id="UP000321224"/>
    </source>
</evidence>
<proteinExistence type="predicted"/>
<keyword evidence="1" id="KW-0472">Membrane</keyword>
<gene>
    <name evidence="3" type="ORF">MVI01_20350</name>
    <name evidence="4" type="ORF">SAMN04488504_102615</name>
</gene>
<protein>
    <recommendedName>
        <fullName evidence="7">DUF4350 domain-containing protein</fullName>
    </recommendedName>
</protein>
<feature type="chain" id="PRO_5022680401" description="DUF4350 domain-containing protein" evidence="2">
    <location>
        <begin position="23"/>
        <end position="584"/>
    </location>
</feature>
<feature type="transmembrane region" description="Helical" evidence="1">
    <location>
        <begin position="344"/>
        <end position="367"/>
    </location>
</feature>
<dbReference type="Proteomes" id="UP000198717">
    <property type="component" value="Unassembled WGS sequence"/>
</dbReference>
<dbReference type="Proteomes" id="UP000321224">
    <property type="component" value="Unassembled WGS sequence"/>
</dbReference>
<keyword evidence="5" id="KW-1185">Reference proteome</keyword>
<evidence type="ECO:0008006" key="7">
    <source>
        <dbReference type="Google" id="ProtNLM"/>
    </source>
</evidence>
<comment type="caution">
    <text evidence="3">The sequence shown here is derived from an EMBL/GenBank/DDBJ whole genome shotgun (WGS) entry which is preliminary data.</text>
</comment>
<dbReference type="EMBL" id="FNAJ01000002">
    <property type="protein sequence ID" value="SDD76796.1"/>
    <property type="molecule type" value="Genomic_DNA"/>
</dbReference>
<dbReference type="RefSeq" id="WP_090488412.1">
    <property type="nucleotide sequence ID" value="NZ_BJVY01000008.1"/>
</dbReference>
<reference evidence="3 6" key="2">
    <citation type="submission" date="2019-07" db="EMBL/GenBank/DDBJ databases">
        <title>Whole genome shotgun sequence of Myxococcus virescens NBRC 100334.</title>
        <authorList>
            <person name="Hosoyama A."/>
            <person name="Uohara A."/>
            <person name="Ohji S."/>
            <person name="Ichikawa N."/>
        </authorList>
    </citation>
    <scope>NUCLEOTIDE SEQUENCE [LARGE SCALE GENOMIC DNA]</scope>
    <source>
        <strain evidence="3 6">NBRC 100334</strain>
    </source>
</reference>
<accession>A0A511H9P0</accession>
<name>A0A511H9P0_9BACT</name>
<dbReference type="EMBL" id="BJVY01000008">
    <property type="protein sequence ID" value="GEL70251.1"/>
    <property type="molecule type" value="Genomic_DNA"/>
</dbReference>
<reference evidence="4 5" key="1">
    <citation type="submission" date="2016-10" db="EMBL/GenBank/DDBJ databases">
        <authorList>
            <person name="Varghese N."/>
            <person name="Submissions S."/>
        </authorList>
    </citation>
    <scope>NUCLEOTIDE SEQUENCE [LARGE SCALE GENOMIC DNA]</scope>
    <source>
        <strain evidence="4 5">DSM 2260</strain>
    </source>
</reference>
<dbReference type="CDD" id="cd03143">
    <property type="entry name" value="A4_beta-galactosidase_middle_domain"/>
    <property type="match status" value="1"/>
</dbReference>
<keyword evidence="2" id="KW-0732">Signal</keyword>
<feature type="signal peptide" evidence="2">
    <location>
        <begin position="1"/>
        <end position="22"/>
    </location>
</feature>